<dbReference type="AlphaFoldDB" id="A0A401U068"/>
<comment type="caution">
    <text evidence="1">The sequence shown here is derived from an EMBL/GenBank/DDBJ whole genome shotgun (WGS) entry which is preliminary data.</text>
</comment>
<evidence type="ECO:0000313" key="2">
    <source>
        <dbReference type="Proteomes" id="UP000287033"/>
    </source>
</evidence>
<reference evidence="1 2" key="1">
    <citation type="journal article" date="2018" name="Nat. Ecol. Evol.">
        <title>Shark genomes provide insights into elasmobranch evolution and the origin of vertebrates.</title>
        <authorList>
            <person name="Hara Y"/>
            <person name="Yamaguchi K"/>
            <person name="Onimaru K"/>
            <person name="Kadota M"/>
            <person name="Koyanagi M"/>
            <person name="Keeley SD"/>
            <person name="Tatsumi K"/>
            <person name="Tanaka K"/>
            <person name="Motone F"/>
            <person name="Kageyama Y"/>
            <person name="Nozu R"/>
            <person name="Adachi N"/>
            <person name="Nishimura O"/>
            <person name="Nakagawa R"/>
            <person name="Tanegashima C"/>
            <person name="Kiyatake I"/>
            <person name="Matsumoto R"/>
            <person name="Murakumo K"/>
            <person name="Nishida K"/>
            <person name="Terakita A"/>
            <person name="Kuratani S"/>
            <person name="Sato K"/>
            <person name="Hyodo S Kuraku.S."/>
        </authorList>
    </citation>
    <scope>NUCLEOTIDE SEQUENCE [LARGE SCALE GENOMIC DNA]</scope>
</reference>
<dbReference type="OrthoDB" id="28045at2759"/>
<dbReference type="STRING" id="137246.A0A401U068"/>
<proteinExistence type="predicted"/>
<protein>
    <submittedName>
        <fullName evidence="1">Uncharacterized protein</fullName>
    </submittedName>
</protein>
<sequence>EIQQRDRGITELLEERAGLFQQILQLQSGADLGPELSLRKLFRSESIECPKGEKLINNAIKEGNREMGKAFS</sequence>
<gene>
    <name evidence="1" type="ORF">chiPu_0032363</name>
</gene>
<dbReference type="EMBL" id="BEZZ01234697">
    <property type="protein sequence ID" value="GCC48292.1"/>
    <property type="molecule type" value="Genomic_DNA"/>
</dbReference>
<organism evidence="1 2">
    <name type="scientific">Chiloscyllium punctatum</name>
    <name type="common">Brownbanded bambooshark</name>
    <name type="synonym">Hemiscyllium punctatum</name>
    <dbReference type="NCBI Taxonomy" id="137246"/>
    <lineage>
        <taxon>Eukaryota</taxon>
        <taxon>Metazoa</taxon>
        <taxon>Chordata</taxon>
        <taxon>Craniata</taxon>
        <taxon>Vertebrata</taxon>
        <taxon>Chondrichthyes</taxon>
        <taxon>Elasmobranchii</taxon>
        <taxon>Galeomorphii</taxon>
        <taxon>Galeoidea</taxon>
        <taxon>Orectolobiformes</taxon>
        <taxon>Hemiscylliidae</taxon>
        <taxon>Chiloscyllium</taxon>
    </lineage>
</organism>
<feature type="non-terminal residue" evidence="1">
    <location>
        <position position="1"/>
    </location>
</feature>
<evidence type="ECO:0000313" key="1">
    <source>
        <dbReference type="EMBL" id="GCC48292.1"/>
    </source>
</evidence>
<dbReference type="Proteomes" id="UP000287033">
    <property type="component" value="Unassembled WGS sequence"/>
</dbReference>
<accession>A0A401U068</accession>
<name>A0A401U068_CHIPU</name>
<keyword evidence="2" id="KW-1185">Reference proteome</keyword>